<dbReference type="InterPro" id="IPR013785">
    <property type="entry name" value="Aldolase_TIM"/>
</dbReference>
<dbReference type="GO" id="GO:0017150">
    <property type="term" value="F:tRNA dihydrouridine synthase activity"/>
    <property type="evidence" value="ECO:0007669"/>
    <property type="project" value="InterPro"/>
</dbReference>
<evidence type="ECO:0000256" key="2">
    <source>
        <dbReference type="ARBA" id="ARBA00022555"/>
    </source>
</evidence>
<dbReference type="InterPro" id="IPR035587">
    <property type="entry name" value="DUS-like_FMN-bd"/>
</dbReference>
<dbReference type="GO" id="GO:0050660">
    <property type="term" value="F:flavin adenine dinucleotide binding"/>
    <property type="evidence" value="ECO:0007669"/>
    <property type="project" value="InterPro"/>
</dbReference>
<protein>
    <recommendedName>
        <fullName evidence="12">DUS-like FMN-binding domain-containing protein</fullName>
    </recommendedName>
</protein>
<proteinExistence type="predicted"/>
<keyword evidence="3" id="KW-0285">Flavoprotein</keyword>
<evidence type="ECO:0000256" key="1">
    <source>
        <dbReference type="ARBA" id="ARBA00001917"/>
    </source>
</evidence>
<dbReference type="PANTHER" id="PTHR42907:SF1">
    <property type="entry name" value="FMN-LINKED OXIDOREDUCTASES SUPERFAMILY PROTEIN"/>
    <property type="match status" value="1"/>
</dbReference>
<comment type="cofactor">
    <cofactor evidence="1">
        <name>FMN</name>
        <dbReference type="ChEBI" id="CHEBI:58210"/>
    </cofactor>
</comment>
<comment type="catalytic activity">
    <reaction evidence="10">
        <text>a 5,6-dihydrouridine in mRNA + NAD(+) = a uridine in mRNA + NADH + H(+)</text>
        <dbReference type="Rhea" id="RHEA:69851"/>
        <dbReference type="Rhea" id="RHEA-COMP:14658"/>
        <dbReference type="Rhea" id="RHEA-COMP:17789"/>
        <dbReference type="ChEBI" id="CHEBI:15378"/>
        <dbReference type="ChEBI" id="CHEBI:57540"/>
        <dbReference type="ChEBI" id="CHEBI:57945"/>
        <dbReference type="ChEBI" id="CHEBI:65315"/>
        <dbReference type="ChEBI" id="CHEBI:74443"/>
    </reaction>
    <physiologicalReaction direction="right-to-left" evidence="10">
        <dbReference type="Rhea" id="RHEA:69853"/>
    </physiologicalReaction>
</comment>
<accession>A0A261XW29</accession>
<dbReference type="InterPro" id="IPR004653">
    <property type="entry name" value="DusA"/>
</dbReference>
<feature type="domain" description="DUS-like FMN-binding" evidence="12">
    <location>
        <begin position="5"/>
        <end position="312"/>
    </location>
</feature>
<dbReference type="PANTHER" id="PTHR42907">
    <property type="entry name" value="FMN-LINKED OXIDOREDUCTASES SUPERFAMILY PROTEIN"/>
    <property type="match status" value="1"/>
</dbReference>
<name>A0A261XW29_9FUNG</name>
<dbReference type="AlphaFoldDB" id="A0A261XW29"/>
<evidence type="ECO:0000256" key="10">
    <source>
        <dbReference type="ARBA" id="ARBA00048342"/>
    </source>
</evidence>
<keyword evidence="6" id="KW-0819">tRNA processing</keyword>
<comment type="catalytic activity">
    <reaction evidence="11">
        <text>a 5,6-dihydrouridine in mRNA + NADP(+) = a uridine in mRNA + NADPH + H(+)</text>
        <dbReference type="Rhea" id="RHEA:69855"/>
        <dbReference type="Rhea" id="RHEA-COMP:14658"/>
        <dbReference type="Rhea" id="RHEA-COMP:17789"/>
        <dbReference type="ChEBI" id="CHEBI:15378"/>
        <dbReference type="ChEBI" id="CHEBI:57783"/>
        <dbReference type="ChEBI" id="CHEBI:58349"/>
        <dbReference type="ChEBI" id="CHEBI:65315"/>
        <dbReference type="ChEBI" id="CHEBI:74443"/>
    </reaction>
    <physiologicalReaction direction="right-to-left" evidence="11">
        <dbReference type="Rhea" id="RHEA:69857"/>
    </physiologicalReaction>
</comment>
<evidence type="ECO:0000256" key="4">
    <source>
        <dbReference type="ARBA" id="ARBA00022643"/>
    </source>
</evidence>
<evidence type="ECO:0000313" key="14">
    <source>
        <dbReference type="Proteomes" id="UP000242875"/>
    </source>
</evidence>
<dbReference type="CDD" id="cd02801">
    <property type="entry name" value="DUS_like_FMN"/>
    <property type="match status" value="1"/>
</dbReference>
<dbReference type="OrthoDB" id="10262250at2759"/>
<dbReference type="NCBIfam" id="NF008774">
    <property type="entry name" value="PRK11815.1"/>
    <property type="match status" value="1"/>
</dbReference>
<keyword evidence="4" id="KW-0288">FMN</keyword>
<evidence type="ECO:0000259" key="12">
    <source>
        <dbReference type="Pfam" id="PF01207"/>
    </source>
</evidence>
<gene>
    <name evidence="13" type="ORF">BZG36_04501</name>
</gene>
<evidence type="ECO:0000256" key="9">
    <source>
        <dbReference type="ARBA" id="ARBA00023002"/>
    </source>
</evidence>
<keyword evidence="5" id="KW-0507">mRNA processing</keyword>
<keyword evidence="14" id="KW-1185">Reference proteome</keyword>
<evidence type="ECO:0000256" key="5">
    <source>
        <dbReference type="ARBA" id="ARBA00022664"/>
    </source>
</evidence>
<dbReference type="Pfam" id="PF01207">
    <property type="entry name" value="Dus"/>
    <property type="match status" value="1"/>
</dbReference>
<dbReference type="EMBL" id="MVBO01000144">
    <property type="protein sequence ID" value="OZJ02553.1"/>
    <property type="molecule type" value="Genomic_DNA"/>
</dbReference>
<sequence length="351" mass="39971">MRCAVAPMIDVTHQHFLAMLHLISPRFTLYTEMLHANAIVHNRGDLFRLIGEAHPHTVVQLGGSDPAMMAKAVALVQREGFEQININCGCPSDRVQHGNFGAVLMKDPELVARMLDAIKETSHLPVTIKHRLGVDDTHDSDEHLHCFVRTLTSCHNPPHHLIVHARKCWLKGLSPRQNRTVPPLQYDRVKRLKEAFPDLQFTLNGGIDTVDKVRWALEHFDGVMLGRKIMDDPLFLATLDQALHFVTSPTSVSDLLIAYHQYLCNLRHHPRFNPTYQPSTSLLLKPLFMLYKGSQGRQWRTLIASHVQAGKKHKRKAENVLEDIINDWIRRSDAPSEFQPTNIPEPQLVMV</sequence>
<dbReference type="GO" id="GO:0006397">
    <property type="term" value="P:mRNA processing"/>
    <property type="evidence" value="ECO:0007669"/>
    <property type="project" value="UniProtKB-KW"/>
</dbReference>
<evidence type="ECO:0000256" key="11">
    <source>
        <dbReference type="ARBA" id="ARBA00049447"/>
    </source>
</evidence>
<dbReference type="SUPFAM" id="SSF51395">
    <property type="entry name" value="FMN-linked oxidoreductases"/>
    <property type="match status" value="1"/>
</dbReference>
<keyword evidence="2" id="KW-0820">tRNA-binding</keyword>
<evidence type="ECO:0000256" key="7">
    <source>
        <dbReference type="ARBA" id="ARBA00022857"/>
    </source>
</evidence>
<dbReference type="Gene3D" id="3.20.20.70">
    <property type="entry name" value="Aldolase class I"/>
    <property type="match status" value="1"/>
</dbReference>
<evidence type="ECO:0000256" key="3">
    <source>
        <dbReference type="ARBA" id="ARBA00022630"/>
    </source>
</evidence>
<comment type="caution">
    <text evidence="13">The sequence shown here is derived from an EMBL/GenBank/DDBJ whole genome shotgun (WGS) entry which is preliminary data.</text>
</comment>
<keyword evidence="8" id="KW-0694">RNA-binding</keyword>
<dbReference type="PROSITE" id="PS01136">
    <property type="entry name" value="UPF0034"/>
    <property type="match status" value="1"/>
</dbReference>
<organism evidence="13 14">
    <name type="scientific">Bifiguratus adelaidae</name>
    <dbReference type="NCBI Taxonomy" id="1938954"/>
    <lineage>
        <taxon>Eukaryota</taxon>
        <taxon>Fungi</taxon>
        <taxon>Fungi incertae sedis</taxon>
        <taxon>Mucoromycota</taxon>
        <taxon>Mucoromycotina</taxon>
        <taxon>Endogonomycetes</taxon>
        <taxon>Endogonales</taxon>
        <taxon>Endogonales incertae sedis</taxon>
        <taxon>Bifiguratus</taxon>
    </lineage>
</organism>
<dbReference type="GO" id="GO:0000049">
    <property type="term" value="F:tRNA binding"/>
    <property type="evidence" value="ECO:0007669"/>
    <property type="project" value="UniProtKB-KW"/>
</dbReference>
<evidence type="ECO:0000313" key="13">
    <source>
        <dbReference type="EMBL" id="OZJ02553.1"/>
    </source>
</evidence>
<keyword evidence="9" id="KW-0560">Oxidoreductase</keyword>
<evidence type="ECO:0000256" key="8">
    <source>
        <dbReference type="ARBA" id="ARBA00022884"/>
    </source>
</evidence>
<keyword evidence="7" id="KW-0521">NADP</keyword>
<reference evidence="13 14" key="1">
    <citation type="journal article" date="2017" name="Mycologia">
        <title>Bifiguratus adelaidae, gen. et sp. nov., a new member of Mucoromycotina in endophytic and soil-dwelling habitats.</title>
        <authorList>
            <person name="Torres-Cruz T.J."/>
            <person name="Billingsley Tobias T.L."/>
            <person name="Almatruk M."/>
            <person name="Hesse C."/>
            <person name="Kuske C.R."/>
            <person name="Desiro A."/>
            <person name="Benucci G.M."/>
            <person name="Bonito G."/>
            <person name="Stajich J.E."/>
            <person name="Dunlap C."/>
            <person name="Arnold A.E."/>
            <person name="Porras-Alfaro A."/>
        </authorList>
    </citation>
    <scope>NUCLEOTIDE SEQUENCE [LARGE SCALE GENOMIC DNA]</scope>
    <source>
        <strain evidence="13 14">AZ0501</strain>
    </source>
</reference>
<evidence type="ECO:0000256" key="6">
    <source>
        <dbReference type="ARBA" id="ARBA00022694"/>
    </source>
</evidence>
<dbReference type="InterPro" id="IPR018517">
    <property type="entry name" value="tRNA_hU_synthase_CS"/>
</dbReference>
<dbReference type="Proteomes" id="UP000242875">
    <property type="component" value="Unassembled WGS sequence"/>
</dbReference>